<evidence type="ECO:0000259" key="2">
    <source>
        <dbReference type="Pfam" id="PF04773"/>
    </source>
</evidence>
<dbReference type="EMBL" id="MHLH01000015">
    <property type="protein sequence ID" value="OGZ03830.1"/>
    <property type="molecule type" value="Genomic_DNA"/>
</dbReference>
<comment type="caution">
    <text evidence="3">The sequence shown here is derived from an EMBL/GenBank/DDBJ whole genome shotgun (WGS) entry which is preliminary data.</text>
</comment>
<dbReference type="STRING" id="1798657.A2648_02655"/>
<reference evidence="3 4" key="1">
    <citation type="journal article" date="2016" name="Nat. Commun.">
        <title>Thousands of microbial genomes shed light on interconnected biogeochemical processes in an aquifer system.</title>
        <authorList>
            <person name="Anantharaman K."/>
            <person name="Brown C.T."/>
            <person name="Hug L.A."/>
            <person name="Sharon I."/>
            <person name="Castelle C.J."/>
            <person name="Probst A.J."/>
            <person name="Thomas B.C."/>
            <person name="Singh A."/>
            <person name="Wilkins M.J."/>
            <person name="Karaoz U."/>
            <person name="Brodie E.L."/>
            <person name="Williams K.H."/>
            <person name="Hubbard S.S."/>
            <person name="Banfield J.F."/>
        </authorList>
    </citation>
    <scope>NUCLEOTIDE SEQUENCE [LARGE SCALE GENOMIC DNA]</scope>
</reference>
<proteinExistence type="predicted"/>
<dbReference type="AlphaFoldDB" id="A0A1G2CSW3"/>
<keyword evidence="1" id="KW-1133">Transmembrane helix</keyword>
<protein>
    <recommendedName>
        <fullName evidence="2">FecR protein domain-containing protein</fullName>
    </recommendedName>
</protein>
<evidence type="ECO:0000256" key="1">
    <source>
        <dbReference type="SAM" id="Phobius"/>
    </source>
</evidence>
<dbReference type="PANTHER" id="PTHR38731">
    <property type="entry name" value="LIPL45-RELATED LIPOPROTEIN-RELATED"/>
    <property type="match status" value="1"/>
</dbReference>
<feature type="transmembrane region" description="Helical" evidence="1">
    <location>
        <begin position="6"/>
        <end position="24"/>
    </location>
</feature>
<evidence type="ECO:0000313" key="3">
    <source>
        <dbReference type="EMBL" id="OGZ03830.1"/>
    </source>
</evidence>
<organism evidence="3 4">
    <name type="scientific">Candidatus Lloydbacteria bacterium RIFCSPHIGHO2_01_FULL_41_20</name>
    <dbReference type="NCBI Taxonomy" id="1798657"/>
    <lineage>
        <taxon>Bacteria</taxon>
        <taxon>Candidatus Lloydiibacteriota</taxon>
    </lineage>
</organism>
<dbReference type="Pfam" id="PF04773">
    <property type="entry name" value="FecR"/>
    <property type="match status" value="1"/>
</dbReference>
<accession>A0A1G2CSW3</accession>
<name>A0A1G2CSW3_9BACT</name>
<gene>
    <name evidence="3" type="ORF">A2648_02655</name>
</gene>
<sequence>MSLQKIGLIVGGLVLVLGGGYYVVKNLSSVKKQFIPEAQAASLWIEVISSSISFIDKNGLSQPLHSGDEVSPGTTIVSNATGRAVIHLPDGSVLRVDENSKLILDNAEFSSTDDGLIVEATLVFGRVWSKVVGLATPESRWEVKTSNAVATVRGTSFGVGYKDGKSRIVGGENKIKVNPIDPKTQKVIDKAEREIDSGKFIEIKDEDIDTILSKPESLSQPLAIAKAPKDVLDWNLRNEIADRVINQKIEILKQGKLNDRVIRNILRKETETLKEKVKSLKLQEATDEEIDKEIRKEGIKEFKDRLRINIEKLISEGVIDNTTYTETTNETSTENIDNKVSSGETIIPIGQPVKLEVTGITAIKEIKDTDKISIKVLLLFSSGDKKDVTETAVWKITGNIGTVERGIFMAKIREEDSEIGEIKGSLQATFQDGDISLTSDVINIIVFPQVGETIPQG</sequence>
<feature type="domain" description="FecR protein" evidence="2">
    <location>
        <begin position="75"/>
        <end position="169"/>
    </location>
</feature>
<keyword evidence="1" id="KW-0472">Membrane</keyword>
<dbReference type="Gene3D" id="2.60.120.1440">
    <property type="match status" value="1"/>
</dbReference>
<dbReference type="PANTHER" id="PTHR38731:SF1">
    <property type="entry name" value="FECR PROTEIN DOMAIN-CONTAINING PROTEIN"/>
    <property type="match status" value="1"/>
</dbReference>
<dbReference type="InterPro" id="IPR006860">
    <property type="entry name" value="FecR"/>
</dbReference>
<dbReference type="Proteomes" id="UP000178841">
    <property type="component" value="Unassembled WGS sequence"/>
</dbReference>
<evidence type="ECO:0000313" key="4">
    <source>
        <dbReference type="Proteomes" id="UP000178841"/>
    </source>
</evidence>
<keyword evidence="1" id="KW-0812">Transmembrane</keyword>